<dbReference type="STRING" id="318479.A0A158Q6B1"/>
<proteinExistence type="predicted"/>
<sequence>MTDGLAGETIHLVLEGGNNWQAPIQEAFNTKIGPTWSFVVLELYNGVAKFHHFTPCSESTDLWMDCVVLWIVPLTKEGTPMKNKVVKRVVKKSSPEKVLNGTTTPTATKPPAGPKVIRKKAMAFTNISAVNTTNAYPTSAEAKKSTSEKFLKSRESVFHNNGDGSTDSGVSLTDSDNEKSQKTDEKFSDEAKVISNEQRETENVKFVAANVASNLDRRHGNKASTDINGNELSASFTLSLAYCITMHYDIQLGDIRRVHPHWDELCGQILNNGYYELVKKADKLMTDCQRSVHDKRNLHEVLPLLTSVQVHILNPVDVLRPALDEGVCCFPYGDLLDKTFDIINKAEKIMRGENNLFVDWKPIAELARRAQIHFKITMQNSMEERLGEVVRLKAIQQLQRIDSFMIDSTVNKLEKAAHMARDDLEWEIEQLRQQNSQLRRDYRELKKDYMRLEARTEILENKFKTMARLLQ</sequence>
<accession>A0A158Q6B1</accession>
<dbReference type="AlphaFoldDB" id="A0A158Q6B1"/>
<dbReference type="Proteomes" id="UP000274756">
    <property type="component" value="Unassembled WGS sequence"/>
</dbReference>
<evidence type="ECO:0000313" key="4">
    <source>
        <dbReference type="Proteomes" id="UP000038040"/>
    </source>
</evidence>
<evidence type="ECO:0000313" key="6">
    <source>
        <dbReference type="WBParaSite" id="DME_0000958901-mRNA-1"/>
    </source>
</evidence>
<dbReference type="OrthoDB" id="5860767at2759"/>
<feature type="region of interest" description="Disordered" evidence="2">
    <location>
        <begin position="157"/>
        <end position="190"/>
    </location>
</feature>
<dbReference type="EMBL" id="UYYG01000117">
    <property type="protein sequence ID" value="VDN53283.1"/>
    <property type="molecule type" value="Genomic_DNA"/>
</dbReference>
<feature type="compositionally biased region" description="Polar residues" evidence="2">
    <location>
        <begin position="158"/>
        <end position="174"/>
    </location>
</feature>
<feature type="coiled-coil region" evidence="1">
    <location>
        <begin position="414"/>
        <end position="462"/>
    </location>
</feature>
<dbReference type="Proteomes" id="UP000038040">
    <property type="component" value="Unplaced"/>
</dbReference>
<evidence type="ECO:0000313" key="5">
    <source>
        <dbReference type="Proteomes" id="UP000274756"/>
    </source>
</evidence>
<feature type="compositionally biased region" description="Basic and acidic residues" evidence="2">
    <location>
        <begin position="176"/>
        <end position="190"/>
    </location>
</feature>
<gene>
    <name evidence="3" type="ORF">DME_LOCUS3256</name>
</gene>
<name>A0A158Q6B1_DRAME</name>
<evidence type="ECO:0000256" key="1">
    <source>
        <dbReference type="SAM" id="Coils"/>
    </source>
</evidence>
<feature type="region of interest" description="Disordered" evidence="2">
    <location>
        <begin position="96"/>
        <end position="115"/>
    </location>
</feature>
<reference evidence="3 5" key="2">
    <citation type="submission" date="2018-11" db="EMBL/GenBank/DDBJ databases">
        <authorList>
            <consortium name="Pathogen Informatics"/>
        </authorList>
    </citation>
    <scope>NUCLEOTIDE SEQUENCE [LARGE SCALE GENOMIC DNA]</scope>
</reference>
<reference evidence="6" key="1">
    <citation type="submission" date="2016-04" db="UniProtKB">
        <authorList>
            <consortium name="WormBaseParasite"/>
        </authorList>
    </citation>
    <scope>IDENTIFICATION</scope>
</reference>
<evidence type="ECO:0000313" key="3">
    <source>
        <dbReference type="EMBL" id="VDN53283.1"/>
    </source>
</evidence>
<dbReference type="WBParaSite" id="DME_0000958901-mRNA-1">
    <property type="protein sequence ID" value="DME_0000958901-mRNA-1"/>
    <property type="gene ID" value="DME_0000958901"/>
</dbReference>
<evidence type="ECO:0000256" key="2">
    <source>
        <dbReference type="SAM" id="MobiDB-lite"/>
    </source>
</evidence>
<feature type="compositionally biased region" description="Low complexity" evidence="2">
    <location>
        <begin position="96"/>
        <end position="110"/>
    </location>
</feature>
<keyword evidence="5" id="KW-1185">Reference proteome</keyword>
<protein>
    <submittedName>
        <fullName evidence="6">MATH domain-containing protein</fullName>
    </submittedName>
</protein>
<organism evidence="4 6">
    <name type="scientific">Dracunculus medinensis</name>
    <name type="common">Guinea worm</name>
    <dbReference type="NCBI Taxonomy" id="318479"/>
    <lineage>
        <taxon>Eukaryota</taxon>
        <taxon>Metazoa</taxon>
        <taxon>Ecdysozoa</taxon>
        <taxon>Nematoda</taxon>
        <taxon>Chromadorea</taxon>
        <taxon>Rhabditida</taxon>
        <taxon>Spirurina</taxon>
        <taxon>Dracunculoidea</taxon>
        <taxon>Dracunculidae</taxon>
        <taxon>Dracunculus</taxon>
    </lineage>
</organism>
<keyword evidence="1" id="KW-0175">Coiled coil</keyword>